<dbReference type="OrthoDB" id="5954308at2759"/>
<comment type="similarity">
    <text evidence="6">Belongs to the anthrone oxygenase family.</text>
</comment>
<evidence type="ECO:0000313" key="9">
    <source>
        <dbReference type="Proteomes" id="UP001147746"/>
    </source>
</evidence>
<keyword evidence="2 7" id="KW-0812">Transmembrane</keyword>
<keyword evidence="4" id="KW-0560">Oxidoreductase</keyword>
<gene>
    <name evidence="8" type="ORF">N7476_002874</name>
</gene>
<dbReference type="PANTHER" id="PTHR35042">
    <property type="entry name" value="ANTHRONE OXYGENASE ENCC"/>
    <property type="match status" value="1"/>
</dbReference>
<dbReference type="GO" id="GO:0016020">
    <property type="term" value="C:membrane"/>
    <property type="evidence" value="ECO:0007669"/>
    <property type="project" value="UniProtKB-SubCell"/>
</dbReference>
<dbReference type="Proteomes" id="UP001147746">
    <property type="component" value="Unassembled WGS sequence"/>
</dbReference>
<dbReference type="GO" id="GO:0004497">
    <property type="term" value="F:monooxygenase activity"/>
    <property type="evidence" value="ECO:0007669"/>
    <property type="project" value="UniProtKB-KW"/>
</dbReference>
<keyword evidence="9" id="KW-1185">Reference proteome</keyword>
<feature type="transmembrane region" description="Helical" evidence="7">
    <location>
        <begin position="96"/>
        <end position="120"/>
    </location>
</feature>
<comment type="subcellular location">
    <subcellularLocation>
        <location evidence="1">Membrane</location>
        <topology evidence="1">Multi-pass membrane protein</topology>
    </subcellularLocation>
</comment>
<evidence type="ECO:0000313" key="8">
    <source>
        <dbReference type="EMBL" id="KAJ5324274.1"/>
    </source>
</evidence>
<dbReference type="Pfam" id="PF08592">
    <property type="entry name" value="Anthrone_oxy"/>
    <property type="match status" value="1"/>
</dbReference>
<keyword evidence="5 7" id="KW-0472">Membrane</keyword>
<dbReference type="PANTHER" id="PTHR35042:SF1">
    <property type="entry name" value="DUF1772-DOMAIN-CONTAINING PROTEIN"/>
    <property type="match status" value="1"/>
</dbReference>
<dbReference type="AlphaFoldDB" id="A0A9W9UA40"/>
<evidence type="ECO:0000256" key="3">
    <source>
        <dbReference type="ARBA" id="ARBA00022989"/>
    </source>
</evidence>
<keyword evidence="4" id="KW-0503">Monooxygenase</keyword>
<dbReference type="InterPro" id="IPR013901">
    <property type="entry name" value="Anthrone_oxy"/>
</dbReference>
<protein>
    <submittedName>
        <fullName evidence="8">DUF1772-domain-containing protein</fullName>
    </submittedName>
</protein>
<evidence type="ECO:0000256" key="4">
    <source>
        <dbReference type="ARBA" id="ARBA00023033"/>
    </source>
</evidence>
<evidence type="ECO:0000256" key="5">
    <source>
        <dbReference type="ARBA" id="ARBA00023136"/>
    </source>
</evidence>
<feature type="transmembrane region" description="Helical" evidence="7">
    <location>
        <begin position="67"/>
        <end position="84"/>
    </location>
</feature>
<evidence type="ECO:0000256" key="1">
    <source>
        <dbReference type="ARBA" id="ARBA00004141"/>
    </source>
</evidence>
<evidence type="ECO:0000256" key="2">
    <source>
        <dbReference type="ARBA" id="ARBA00022692"/>
    </source>
</evidence>
<reference evidence="8" key="1">
    <citation type="submission" date="2022-12" db="EMBL/GenBank/DDBJ databases">
        <authorList>
            <person name="Petersen C."/>
        </authorList>
    </citation>
    <scope>NUCLEOTIDE SEQUENCE</scope>
    <source>
        <strain evidence="8">IBT 21472</strain>
    </source>
</reference>
<dbReference type="EMBL" id="JAPZBO010000002">
    <property type="protein sequence ID" value="KAJ5324274.1"/>
    <property type="molecule type" value="Genomic_DNA"/>
</dbReference>
<keyword evidence="3 7" id="KW-1133">Transmembrane helix</keyword>
<evidence type="ECO:0000256" key="6">
    <source>
        <dbReference type="ARBA" id="ARBA00034313"/>
    </source>
</evidence>
<accession>A0A9W9UA40</accession>
<comment type="caution">
    <text evidence="8">The sequence shown here is derived from an EMBL/GenBank/DDBJ whole genome shotgun (WGS) entry which is preliminary data.</text>
</comment>
<sequence>MTSYPLGFRLAQGIGLTGAAWLAGNISGLSTISTPALIRSYREDNVPSNTIAKQWQRMFELGKAKNPPVAAAVTVSFGYLAWSVRPGSSLFKQAPLSRTALFSTAAIMTLGIIPFTIMFMSSTNNALIQKASGPSESSDEETLELVRTWTTLNQLRGLLPLAGVCCGFVASFI</sequence>
<organism evidence="8 9">
    <name type="scientific">Penicillium atrosanguineum</name>
    <dbReference type="NCBI Taxonomy" id="1132637"/>
    <lineage>
        <taxon>Eukaryota</taxon>
        <taxon>Fungi</taxon>
        <taxon>Dikarya</taxon>
        <taxon>Ascomycota</taxon>
        <taxon>Pezizomycotina</taxon>
        <taxon>Eurotiomycetes</taxon>
        <taxon>Eurotiomycetidae</taxon>
        <taxon>Eurotiales</taxon>
        <taxon>Aspergillaceae</taxon>
        <taxon>Penicillium</taxon>
    </lineage>
</organism>
<reference evidence="8" key="2">
    <citation type="journal article" date="2023" name="IMA Fungus">
        <title>Comparative genomic study of the Penicillium genus elucidates a diverse pangenome and 15 lateral gene transfer events.</title>
        <authorList>
            <person name="Petersen C."/>
            <person name="Sorensen T."/>
            <person name="Nielsen M.R."/>
            <person name="Sondergaard T.E."/>
            <person name="Sorensen J.L."/>
            <person name="Fitzpatrick D.A."/>
            <person name="Frisvad J.C."/>
            <person name="Nielsen K.L."/>
        </authorList>
    </citation>
    <scope>NUCLEOTIDE SEQUENCE</scope>
    <source>
        <strain evidence="8">IBT 21472</strain>
    </source>
</reference>
<proteinExistence type="inferred from homology"/>
<evidence type="ECO:0000256" key="7">
    <source>
        <dbReference type="SAM" id="Phobius"/>
    </source>
</evidence>
<name>A0A9W9UA40_9EURO</name>